<accession>A0ABW4RVB4</accession>
<dbReference type="SUPFAM" id="SSF143243">
    <property type="entry name" value="Nqo5-like"/>
    <property type="match status" value="1"/>
</dbReference>
<name>A0ABW4RVB4_9ACTN</name>
<evidence type="ECO:0000259" key="3">
    <source>
        <dbReference type="Pfam" id="PF00329"/>
    </source>
</evidence>
<comment type="caution">
    <text evidence="4">The sequence shown here is derived from an EMBL/GenBank/DDBJ whole genome shotgun (WGS) entry which is preliminary data.</text>
</comment>
<comment type="similarity">
    <text evidence="1">Belongs to the complex I 30 kDa subunit family.</text>
</comment>
<dbReference type="PANTHER" id="PTHR10884:SF14">
    <property type="entry name" value="NADH DEHYDROGENASE [UBIQUINONE] IRON-SULFUR PROTEIN 3, MITOCHONDRIAL"/>
    <property type="match status" value="1"/>
</dbReference>
<gene>
    <name evidence="4" type="ORF">ACFSCS_08465</name>
</gene>
<dbReference type="Gene3D" id="3.30.460.80">
    <property type="entry name" value="NADH:ubiquinone oxidoreductase, 30kDa subunit"/>
    <property type="match status" value="1"/>
</dbReference>
<dbReference type="Proteomes" id="UP001597326">
    <property type="component" value="Unassembled WGS sequence"/>
</dbReference>
<dbReference type="Pfam" id="PF00329">
    <property type="entry name" value="Complex1_30kDa"/>
    <property type="match status" value="1"/>
</dbReference>
<reference evidence="5" key="1">
    <citation type="journal article" date="2019" name="Int. J. Syst. Evol. Microbiol.">
        <title>The Global Catalogue of Microorganisms (GCM) 10K type strain sequencing project: providing services to taxonomists for standard genome sequencing and annotation.</title>
        <authorList>
            <consortium name="The Broad Institute Genomics Platform"/>
            <consortium name="The Broad Institute Genome Sequencing Center for Infectious Disease"/>
            <person name="Wu L."/>
            <person name="Ma J."/>
        </authorList>
    </citation>
    <scope>NUCLEOTIDE SEQUENCE [LARGE SCALE GENOMIC DNA]</scope>
    <source>
        <strain evidence="5">CAIM 431</strain>
    </source>
</reference>
<protein>
    <submittedName>
        <fullName evidence="4">NADH-quinone oxidoreductase subunit C</fullName>
    </submittedName>
</protein>
<evidence type="ECO:0000256" key="2">
    <source>
        <dbReference type="SAM" id="MobiDB-lite"/>
    </source>
</evidence>
<evidence type="ECO:0000313" key="4">
    <source>
        <dbReference type="EMBL" id="MFD1890215.1"/>
    </source>
</evidence>
<evidence type="ECO:0000256" key="1">
    <source>
        <dbReference type="ARBA" id="ARBA00007569"/>
    </source>
</evidence>
<evidence type="ECO:0000313" key="5">
    <source>
        <dbReference type="Proteomes" id="UP001597326"/>
    </source>
</evidence>
<dbReference type="RefSeq" id="WP_343873218.1">
    <property type="nucleotide sequence ID" value="NZ_BAAAIX010000014.1"/>
</dbReference>
<dbReference type="InterPro" id="IPR001268">
    <property type="entry name" value="NADH_UbQ_OxRdtase_30kDa_su"/>
</dbReference>
<dbReference type="InterPro" id="IPR037232">
    <property type="entry name" value="NADH_quin_OxRdtase_su_C/D-like"/>
</dbReference>
<sequence length="196" mass="21154">MAEHGIDDELRGVQPGVWLDELQAARGQGFTFLDHLVCIDELGRSPELRLVARLVDFGAEPPRGLQLHVRLPREQPELVSATSVFAGAAWHEREAHDFFGVVFHTPAGEQTDSAPLLNHTGAALLRKDQVPAARAAQPWPGAKEPGEQAGAASRRRMAPPGVPDPTVWGDRDPSAPVPSPDEVVAAASGGRVRRRR</sequence>
<feature type="domain" description="NADH:ubiquinone oxidoreductase 30kDa subunit" evidence="3">
    <location>
        <begin position="14"/>
        <end position="104"/>
    </location>
</feature>
<dbReference type="PANTHER" id="PTHR10884">
    <property type="entry name" value="NADH DEHYDROGENASE UBIQUINONE IRON-SULFUR PROTEIN 3"/>
    <property type="match status" value="1"/>
</dbReference>
<organism evidence="4 5">
    <name type="scientific">Luteococcus peritonei</name>
    <dbReference type="NCBI Taxonomy" id="88874"/>
    <lineage>
        <taxon>Bacteria</taxon>
        <taxon>Bacillati</taxon>
        <taxon>Actinomycetota</taxon>
        <taxon>Actinomycetes</taxon>
        <taxon>Propionibacteriales</taxon>
        <taxon>Propionibacteriaceae</taxon>
        <taxon>Luteococcus</taxon>
    </lineage>
</organism>
<feature type="region of interest" description="Disordered" evidence="2">
    <location>
        <begin position="130"/>
        <end position="196"/>
    </location>
</feature>
<dbReference type="EMBL" id="JBHUFZ010000017">
    <property type="protein sequence ID" value="MFD1890215.1"/>
    <property type="molecule type" value="Genomic_DNA"/>
</dbReference>
<proteinExistence type="inferred from homology"/>
<keyword evidence="5" id="KW-1185">Reference proteome</keyword>